<dbReference type="InterPro" id="IPR015655">
    <property type="entry name" value="PP2C"/>
</dbReference>
<dbReference type="PANTHER" id="PTHR47992">
    <property type="entry name" value="PROTEIN PHOSPHATASE"/>
    <property type="match status" value="1"/>
</dbReference>
<protein>
    <submittedName>
        <fullName evidence="2">Serine/threonine phosphatase stp</fullName>
        <ecNumber evidence="2">3.1.3.16</ecNumber>
    </submittedName>
</protein>
<dbReference type="SMART" id="SM00332">
    <property type="entry name" value="PP2Cc"/>
    <property type="match status" value="1"/>
</dbReference>
<dbReference type="CDD" id="cd00143">
    <property type="entry name" value="PP2Cc"/>
    <property type="match status" value="1"/>
</dbReference>
<dbReference type="EMBL" id="CACRTG010000012">
    <property type="protein sequence ID" value="VYT07264.1"/>
    <property type="molecule type" value="Genomic_DNA"/>
</dbReference>
<dbReference type="EC" id="3.1.3.16" evidence="2"/>
<organism evidence="2">
    <name type="scientific">[Clostridium] nexile</name>
    <dbReference type="NCBI Taxonomy" id="29361"/>
    <lineage>
        <taxon>Bacteria</taxon>
        <taxon>Bacillati</taxon>
        <taxon>Bacillota</taxon>
        <taxon>Clostridia</taxon>
        <taxon>Lachnospirales</taxon>
        <taxon>Lachnospiraceae</taxon>
        <taxon>Tyzzerella</taxon>
    </lineage>
</organism>
<dbReference type="InterPro" id="IPR036457">
    <property type="entry name" value="PPM-type-like_dom_sf"/>
</dbReference>
<dbReference type="SMART" id="SM00331">
    <property type="entry name" value="PP2C_SIG"/>
    <property type="match status" value="1"/>
</dbReference>
<keyword evidence="2" id="KW-0378">Hydrolase</keyword>
<dbReference type="NCBIfam" id="NF033484">
    <property type="entry name" value="Stp1_PP2C_phos"/>
    <property type="match status" value="1"/>
</dbReference>
<dbReference type="SUPFAM" id="SSF81606">
    <property type="entry name" value="PP2C-like"/>
    <property type="match status" value="1"/>
</dbReference>
<dbReference type="Gene3D" id="3.60.40.10">
    <property type="entry name" value="PPM-type phosphatase domain"/>
    <property type="match status" value="1"/>
</dbReference>
<evidence type="ECO:0000259" key="1">
    <source>
        <dbReference type="PROSITE" id="PS51746"/>
    </source>
</evidence>
<dbReference type="Pfam" id="PF00481">
    <property type="entry name" value="PP2C"/>
    <property type="match status" value="1"/>
</dbReference>
<name>A0A6N2TN13_9FIRM</name>
<feature type="domain" description="PPM-type phosphatase" evidence="1">
    <location>
        <begin position="2"/>
        <end position="239"/>
    </location>
</feature>
<evidence type="ECO:0000313" key="2">
    <source>
        <dbReference type="EMBL" id="VYT07264.1"/>
    </source>
</evidence>
<dbReference type="PROSITE" id="PS51746">
    <property type="entry name" value="PPM_2"/>
    <property type="match status" value="1"/>
</dbReference>
<sequence length="246" mass="27177">MKTFSKTDIGRKREVNQDYVFVSDQPVGNIPNLLIVADGMGGHNAGDYASKFIVEVLKKELAKSREDGPRAMMKKAIASANHQLIAESKTDARLEGMGTTLVAATVIEHTLYFANVGDSRLYLLNDEIRQLSKDHSLVQEMVRLGGLNAEEAKHHPDKNIITRAIGVKEDVEIDFFEHRLKKGDIILMCTDGLSNMVEDEEIFQIVRSSRDVVEAVEQLIERANSNGGKDNIGVIVAEPFAGEVSI</sequence>
<proteinExistence type="predicted"/>
<accession>A0A6N2TN13</accession>
<dbReference type="AlphaFoldDB" id="A0A6N2TN13"/>
<dbReference type="GO" id="GO:0004722">
    <property type="term" value="F:protein serine/threonine phosphatase activity"/>
    <property type="evidence" value="ECO:0007669"/>
    <property type="project" value="UniProtKB-EC"/>
</dbReference>
<dbReference type="InterPro" id="IPR001932">
    <property type="entry name" value="PPM-type_phosphatase-like_dom"/>
</dbReference>
<gene>
    <name evidence="2" type="primary">stp</name>
    <name evidence="2" type="ORF">CNLFYP112_00458</name>
</gene>
<reference evidence="2" key="1">
    <citation type="submission" date="2019-11" db="EMBL/GenBank/DDBJ databases">
        <authorList>
            <person name="Feng L."/>
        </authorList>
    </citation>
    <scope>NUCLEOTIDE SEQUENCE</scope>
    <source>
        <strain evidence="2">CnexileLFYP112</strain>
    </source>
</reference>